<sequence length="42" mass="4643">MESKPLETCCSSPSIRQVRSGDDLRFRPSTSESPKNCEISAI</sequence>
<feature type="region of interest" description="Disordered" evidence="1">
    <location>
        <begin position="1"/>
        <end position="42"/>
    </location>
</feature>
<evidence type="ECO:0000256" key="1">
    <source>
        <dbReference type="SAM" id="MobiDB-lite"/>
    </source>
</evidence>
<dbReference type="EMBL" id="AWWV01015160">
    <property type="protein sequence ID" value="OMO53606.1"/>
    <property type="molecule type" value="Genomic_DNA"/>
</dbReference>
<evidence type="ECO:0000313" key="2">
    <source>
        <dbReference type="EMBL" id="OMO53606.1"/>
    </source>
</evidence>
<dbReference type="Proteomes" id="UP000188268">
    <property type="component" value="Unassembled WGS sequence"/>
</dbReference>
<comment type="caution">
    <text evidence="2">The sequence shown here is derived from an EMBL/GenBank/DDBJ whole genome shotgun (WGS) entry which is preliminary data.</text>
</comment>
<evidence type="ECO:0000313" key="3">
    <source>
        <dbReference type="Proteomes" id="UP000188268"/>
    </source>
</evidence>
<dbReference type="AlphaFoldDB" id="A0A1R3G6C4"/>
<proteinExistence type="predicted"/>
<organism evidence="2 3">
    <name type="scientific">Corchorus capsularis</name>
    <name type="common">Jute</name>
    <dbReference type="NCBI Taxonomy" id="210143"/>
    <lineage>
        <taxon>Eukaryota</taxon>
        <taxon>Viridiplantae</taxon>
        <taxon>Streptophyta</taxon>
        <taxon>Embryophyta</taxon>
        <taxon>Tracheophyta</taxon>
        <taxon>Spermatophyta</taxon>
        <taxon>Magnoliopsida</taxon>
        <taxon>eudicotyledons</taxon>
        <taxon>Gunneridae</taxon>
        <taxon>Pentapetalae</taxon>
        <taxon>rosids</taxon>
        <taxon>malvids</taxon>
        <taxon>Malvales</taxon>
        <taxon>Malvaceae</taxon>
        <taxon>Grewioideae</taxon>
        <taxon>Apeibeae</taxon>
        <taxon>Corchorus</taxon>
    </lineage>
</organism>
<accession>A0A1R3G6C4</accession>
<reference evidence="2 3" key="1">
    <citation type="submission" date="2013-09" db="EMBL/GenBank/DDBJ databases">
        <title>Corchorus capsularis genome sequencing.</title>
        <authorList>
            <person name="Alam M."/>
            <person name="Haque M.S."/>
            <person name="Islam M.S."/>
            <person name="Emdad E.M."/>
            <person name="Islam M.M."/>
            <person name="Ahmed B."/>
            <person name="Halim A."/>
            <person name="Hossen Q.M.M."/>
            <person name="Hossain M.Z."/>
            <person name="Ahmed R."/>
            <person name="Khan M.M."/>
            <person name="Islam R."/>
            <person name="Rashid M.M."/>
            <person name="Khan S.A."/>
            <person name="Rahman M.S."/>
            <person name="Alam M."/>
        </authorList>
    </citation>
    <scope>NUCLEOTIDE SEQUENCE [LARGE SCALE GENOMIC DNA]</scope>
    <source>
        <strain evidence="3">cv. CVL-1</strain>
        <tissue evidence="2">Whole seedling</tissue>
    </source>
</reference>
<protein>
    <submittedName>
        <fullName evidence="2">Uncharacterized protein</fullName>
    </submittedName>
</protein>
<keyword evidence="3" id="KW-1185">Reference proteome</keyword>
<gene>
    <name evidence="2" type="ORF">CCACVL1_28517</name>
</gene>
<dbReference type="Gramene" id="OMO53606">
    <property type="protein sequence ID" value="OMO53606"/>
    <property type="gene ID" value="CCACVL1_28517"/>
</dbReference>
<name>A0A1R3G6C4_COCAP</name>